<proteinExistence type="predicted"/>
<name>R0MWS7_STRMT</name>
<dbReference type="Proteomes" id="UP000013365">
    <property type="component" value="Unassembled WGS sequence"/>
</dbReference>
<sequence length="51" mass="5852">MKENEPTAINQHPIPSKSLFKCQKCQHNSIDDKELNGFDGDDFFMITPPFP</sequence>
<reference evidence="1 2" key="1">
    <citation type="submission" date="2013-04" db="EMBL/GenBank/DDBJ databases">
        <authorList>
            <person name="Ikryannikova L.N."/>
            <person name="Ilina E.N."/>
            <person name="Kostryukova E.S."/>
            <person name="Semashko T.A."/>
            <person name="Karpova I.Y.U."/>
            <person name="Larin A.K."/>
            <person name="Ischenko D.S."/>
            <person name="Alekseev D.G."/>
            <person name="Klimova E.A."/>
            <person name="Filimonova A.V."/>
            <person name="Savinova T.A."/>
            <person name="Filimonova O.Y.U."/>
            <person name="Dubovickaya V.A."/>
            <person name="Sidorenko S.V."/>
            <person name="Govorun V.M."/>
        </authorList>
    </citation>
    <scope>NUCLEOTIDE SEQUENCE [LARGE SCALE GENOMIC DNA]</scope>
    <source>
        <strain evidence="1 2">11/5</strain>
    </source>
</reference>
<protein>
    <submittedName>
        <fullName evidence="1">Uncharacterized protein</fullName>
    </submittedName>
</protein>
<evidence type="ECO:0000313" key="1">
    <source>
        <dbReference type="EMBL" id="EOB22304.1"/>
    </source>
</evidence>
<comment type="caution">
    <text evidence="1">The sequence shown here is derived from an EMBL/GenBank/DDBJ whole genome shotgun (WGS) entry which is preliminary data.</text>
</comment>
<organism evidence="1 2">
    <name type="scientific">Streptococcus mitis 11/5</name>
    <dbReference type="NCBI Taxonomy" id="1239792"/>
    <lineage>
        <taxon>Bacteria</taxon>
        <taxon>Bacillati</taxon>
        <taxon>Bacillota</taxon>
        <taxon>Bacilli</taxon>
        <taxon>Lactobacillales</taxon>
        <taxon>Streptococcaceae</taxon>
        <taxon>Streptococcus</taxon>
        <taxon>Streptococcus mitis group</taxon>
    </lineage>
</organism>
<gene>
    <name evidence="1" type="ORF">D064_03349</name>
</gene>
<accession>R0MWS7</accession>
<dbReference type="AlphaFoldDB" id="R0MWS7"/>
<dbReference type="EMBL" id="AQTT01000005">
    <property type="protein sequence ID" value="EOB22304.1"/>
    <property type="molecule type" value="Genomic_DNA"/>
</dbReference>
<evidence type="ECO:0000313" key="2">
    <source>
        <dbReference type="Proteomes" id="UP000013365"/>
    </source>
</evidence>